<dbReference type="InParanoid" id="A0A1Y2G5M3"/>
<dbReference type="AlphaFoldDB" id="A0A1Y2G5M3"/>
<keyword evidence="2" id="KW-0812">Transmembrane</keyword>
<keyword evidence="2" id="KW-0472">Membrane</keyword>
<keyword evidence="2" id="KW-1133">Transmembrane helix</keyword>
<evidence type="ECO:0000313" key="3">
    <source>
        <dbReference type="EMBL" id="ORY91802.1"/>
    </source>
</evidence>
<gene>
    <name evidence="3" type="ORF">BCR35DRAFT_323462</name>
</gene>
<evidence type="ECO:0000256" key="1">
    <source>
        <dbReference type="SAM" id="MobiDB-lite"/>
    </source>
</evidence>
<protein>
    <submittedName>
        <fullName evidence="3">Uncharacterized protein</fullName>
    </submittedName>
</protein>
<name>A0A1Y2G5M3_9BASI</name>
<feature type="compositionally biased region" description="Basic and acidic residues" evidence="1">
    <location>
        <begin position="421"/>
        <end position="445"/>
    </location>
</feature>
<feature type="transmembrane region" description="Helical" evidence="2">
    <location>
        <begin position="78"/>
        <end position="105"/>
    </location>
</feature>
<feature type="transmembrane region" description="Helical" evidence="2">
    <location>
        <begin position="34"/>
        <end position="57"/>
    </location>
</feature>
<organism evidence="3 4">
    <name type="scientific">Leucosporidium creatinivorum</name>
    <dbReference type="NCBI Taxonomy" id="106004"/>
    <lineage>
        <taxon>Eukaryota</taxon>
        <taxon>Fungi</taxon>
        <taxon>Dikarya</taxon>
        <taxon>Basidiomycota</taxon>
        <taxon>Pucciniomycotina</taxon>
        <taxon>Microbotryomycetes</taxon>
        <taxon>Leucosporidiales</taxon>
        <taxon>Leucosporidium</taxon>
    </lineage>
</organism>
<feature type="transmembrane region" description="Helical" evidence="2">
    <location>
        <begin position="241"/>
        <end position="267"/>
    </location>
</feature>
<feature type="transmembrane region" description="Helical" evidence="2">
    <location>
        <begin position="353"/>
        <end position="376"/>
    </location>
</feature>
<keyword evidence="4" id="KW-1185">Reference proteome</keyword>
<sequence>MSFPTPPEGIDPFDFYSELFRPPFHPSPGYQARLIVLGVFIASLPISATLLFGLHALKARRRGEKLWLFKRVKRPAGSYIVGARTPLLALTALIVAGTLGGALWTGWRFTSNFALTADPFNDCMYSYWILSFIAGWTYSCSNFQTWVLVSGERRAHLSPRIANLIFFGGLFLGSSVLLGVCIYGGLLTQAFYNKQDVLFDYLEEIGRNYNGTFEPTILGDLAPLAAAYGTGVVDYFSTFPAILAILSASPAPVILVNTSALFLWLILRRQGRENREVEAIKPTGPAATTLGNFEKLSGSSRRHKEMKAIEHGFLVDAIAVCLWSSSILIGGVWTASIFKHVETAGWSRIEAGLFLPVWSASVPLAIAMVAQTILAWQGLPPSRGSSAEGSDPDAPSFPQPRSMEEMRRVDVQSVELGSSRVAEKTGRHELLEFGEGREGKDEEAS</sequence>
<dbReference type="EMBL" id="MCGR01000002">
    <property type="protein sequence ID" value="ORY91802.1"/>
    <property type="molecule type" value="Genomic_DNA"/>
</dbReference>
<accession>A0A1Y2G5M3</accession>
<comment type="caution">
    <text evidence="3">The sequence shown here is derived from an EMBL/GenBank/DDBJ whole genome shotgun (WGS) entry which is preliminary data.</text>
</comment>
<dbReference type="Proteomes" id="UP000193467">
    <property type="component" value="Unassembled WGS sequence"/>
</dbReference>
<evidence type="ECO:0000313" key="4">
    <source>
        <dbReference type="Proteomes" id="UP000193467"/>
    </source>
</evidence>
<reference evidence="3 4" key="1">
    <citation type="submission" date="2016-07" db="EMBL/GenBank/DDBJ databases">
        <title>Pervasive Adenine N6-methylation of Active Genes in Fungi.</title>
        <authorList>
            <consortium name="DOE Joint Genome Institute"/>
            <person name="Mondo S.J."/>
            <person name="Dannebaum R.O."/>
            <person name="Kuo R.C."/>
            <person name="Labutti K."/>
            <person name="Haridas S."/>
            <person name="Kuo A."/>
            <person name="Salamov A."/>
            <person name="Ahrendt S.R."/>
            <person name="Lipzen A."/>
            <person name="Sullivan W."/>
            <person name="Andreopoulos W.B."/>
            <person name="Clum A."/>
            <person name="Lindquist E."/>
            <person name="Daum C."/>
            <person name="Ramamoorthy G.K."/>
            <person name="Gryganskyi A."/>
            <person name="Culley D."/>
            <person name="Magnuson J.K."/>
            <person name="James T.Y."/>
            <person name="O'Malley M.A."/>
            <person name="Stajich J.E."/>
            <person name="Spatafora J.W."/>
            <person name="Visel A."/>
            <person name="Grigoriev I.V."/>
        </authorList>
    </citation>
    <scope>NUCLEOTIDE SEQUENCE [LARGE SCALE GENOMIC DNA]</scope>
    <source>
        <strain evidence="3 4">62-1032</strain>
    </source>
</reference>
<feature type="transmembrane region" description="Helical" evidence="2">
    <location>
        <begin position="125"/>
        <end position="149"/>
    </location>
</feature>
<evidence type="ECO:0000256" key="2">
    <source>
        <dbReference type="SAM" id="Phobius"/>
    </source>
</evidence>
<feature type="region of interest" description="Disordered" evidence="1">
    <location>
        <begin position="381"/>
        <end position="445"/>
    </location>
</feature>
<proteinExistence type="predicted"/>
<feature type="transmembrane region" description="Helical" evidence="2">
    <location>
        <begin position="311"/>
        <end position="333"/>
    </location>
</feature>
<feature type="transmembrane region" description="Helical" evidence="2">
    <location>
        <begin position="161"/>
        <end position="186"/>
    </location>
</feature>